<dbReference type="GO" id="GO:0008483">
    <property type="term" value="F:transaminase activity"/>
    <property type="evidence" value="ECO:0007669"/>
    <property type="project" value="UniProtKB-KW"/>
</dbReference>
<feature type="active site" description="Proton acceptor" evidence="1">
    <location>
        <position position="198"/>
    </location>
</feature>
<dbReference type="PANTHER" id="PTHR30244:SF30">
    <property type="entry name" value="BLR5990 PROTEIN"/>
    <property type="match status" value="1"/>
</dbReference>
<dbReference type="GO" id="GO:0030170">
    <property type="term" value="F:pyridoxal phosphate binding"/>
    <property type="evidence" value="ECO:0007669"/>
    <property type="project" value="TreeGrafter"/>
</dbReference>
<proteinExistence type="inferred from homology"/>
<dbReference type="CDD" id="cd00616">
    <property type="entry name" value="AHBA_syn"/>
    <property type="match status" value="1"/>
</dbReference>
<evidence type="ECO:0000256" key="1">
    <source>
        <dbReference type="PIRSR" id="PIRSR000390-1"/>
    </source>
</evidence>
<dbReference type="InterPro" id="IPR000653">
    <property type="entry name" value="DegT/StrS_aminotransferase"/>
</dbReference>
<organism evidence="4 5">
    <name type="scientific">Magnetococcus marinus (strain ATCC BAA-1437 / JCM 17883 / MC-1)</name>
    <dbReference type="NCBI Taxonomy" id="156889"/>
    <lineage>
        <taxon>Bacteria</taxon>
        <taxon>Pseudomonadati</taxon>
        <taxon>Pseudomonadota</taxon>
        <taxon>Magnetococcia</taxon>
        <taxon>Magnetococcales</taxon>
        <taxon>Magnetococcaceae</taxon>
        <taxon>Magnetococcus</taxon>
    </lineage>
</organism>
<reference evidence="4 5" key="2">
    <citation type="journal article" date="2012" name="Int. J. Syst. Evol. Microbiol.">
        <title>Magnetococcus marinus gen. nov., sp. nov., a marine, magnetotactic bacterium that represents a novel lineage (Magnetococcaceae fam. nov.; Magnetococcales ord. nov.) at the base of the Alphaproteobacteria.</title>
        <authorList>
            <person name="Bazylinski D.A."/>
            <person name="Williams T.J."/>
            <person name="Lefevre C.T."/>
            <person name="Berg R.J."/>
            <person name="Zhang C.L."/>
            <person name="Bowser S.S."/>
            <person name="Dean A.J."/>
            <person name="Beveridge T.J."/>
        </authorList>
    </citation>
    <scope>NUCLEOTIDE SEQUENCE [LARGE SCALE GENOMIC DNA]</scope>
    <source>
        <strain evidence="5">ATCC BAA-1437 / JCM 17883 / MC-1</strain>
    </source>
</reference>
<keyword evidence="2 3" id="KW-0663">Pyridoxal phosphate</keyword>
<dbReference type="EMBL" id="CP000471">
    <property type="protein sequence ID" value="ABK43088.1"/>
    <property type="molecule type" value="Genomic_DNA"/>
</dbReference>
<dbReference type="PIRSF" id="PIRSF000390">
    <property type="entry name" value="PLP_StrS"/>
    <property type="match status" value="1"/>
</dbReference>
<dbReference type="SUPFAM" id="SSF53383">
    <property type="entry name" value="PLP-dependent transferases"/>
    <property type="match status" value="1"/>
</dbReference>
<protein>
    <submittedName>
        <fullName evidence="4">DegT/DnrJ/EryC1/StrS aminotransferase</fullName>
    </submittedName>
</protein>
<evidence type="ECO:0000313" key="5">
    <source>
        <dbReference type="Proteomes" id="UP000002586"/>
    </source>
</evidence>
<dbReference type="HOGENOM" id="CLU_033332_2_1_5"/>
<dbReference type="KEGG" id="mgm:Mmc1_0563"/>
<dbReference type="AlphaFoldDB" id="A0L545"/>
<accession>A0L545</accession>
<sequence>MIPLAIPHLGGREADYLQQCIESTFVSSVGPFVDRFEQQVAQAAGVAHGVAVATGTAGLHAALAALHVQRDDLVILPALTFIASANAIAYLGATPWIMDVDPLSWTLDPHVVEQALAQHSHWQGDRLIHTPSGRRIAAMMPVHVLGTPADMQRLIPIAQRYKLPVVADGAAALGAMAHGQAIGALGAELTVFSFNGNKTVTCGGGGAVVSHDAALIQRVRHLTTTARQGPGYDHDEVGFNYRMTNLQAAVGCAQMERLTELVGAKRRIRDRYADALGDLPGVTPFQAPSWAKSAWWFSGVVVDRPPQRQEHLRAQLRQLGVDARPFWKPIHQQAPYRNAPVSATPVVDGLWWQILTLPCSCGLTEQDQQRVIDGVRQVLKG</sequence>
<keyword evidence="4" id="KW-0808">Transferase</keyword>
<comment type="similarity">
    <text evidence="3">Belongs to the DegT/DnrJ/EryC1 family.</text>
</comment>
<dbReference type="PANTHER" id="PTHR30244">
    <property type="entry name" value="TRANSAMINASE"/>
    <property type="match status" value="1"/>
</dbReference>
<dbReference type="GO" id="GO:0000271">
    <property type="term" value="P:polysaccharide biosynthetic process"/>
    <property type="evidence" value="ECO:0007669"/>
    <property type="project" value="TreeGrafter"/>
</dbReference>
<name>A0L545_MAGMM</name>
<dbReference type="Gene3D" id="3.40.640.10">
    <property type="entry name" value="Type I PLP-dependent aspartate aminotransferase-like (Major domain)"/>
    <property type="match status" value="1"/>
</dbReference>
<dbReference type="InterPro" id="IPR015424">
    <property type="entry name" value="PyrdxlP-dep_Trfase"/>
</dbReference>
<evidence type="ECO:0000256" key="3">
    <source>
        <dbReference type="RuleBase" id="RU004508"/>
    </source>
</evidence>
<dbReference type="InterPro" id="IPR015422">
    <property type="entry name" value="PyrdxlP-dep_Trfase_small"/>
</dbReference>
<feature type="modified residue" description="N6-(pyridoxal phosphate)lysine" evidence="2">
    <location>
        <position position="198"/>
    </location>
</feature>
<reference evidence="5" key="1">
    <citation type="journal article" date="2009" name="Appl. Environ. Microbiol.">
        <title>Complete genome sequence of the chemolithoautotrophic marine magnetotactic coccus strain MC-1.</title>
        <authorList>
            <person name="Schubbe S."/>
            <person name="Williams T.J."/>
            <person name="Xie G."/>
            <person name="Kiss H.E."/>
            <person name="Brettin T.S."/>
            <person name="Martinez D."/>
            <person name="Ross C.A."/>
            <person name="Schuler D."/>
            <person name="Cox B.L."/>
            <person name="Nealson K.H."/>
            <person name="Bazylinski D.A."/>
        </authorList>
    </citation>
    <scope>NUCLEOTIDE SEQUENCE [LARGE SCALE GENOMIC DNA]</scope>
    <source>
        <strain evidence="5">ATCC BAA-1437 / JCM 17883 / MC-1</strain>
    </source>
</reference>
<dbReference type="STRING" id="156889.Mmc1_0563"/>
<keyword evidence="5" id="KW-1185">Reference proteome</keyword>
<gene>
    <name evidence="4" type="ordered locus">Mmc1_0563</name>
</gene>
<dbReference type="OrthoDB" id="9768668at2"/>
<dbReference type="InterPro" id="IPR015421">
    <property type="entry name" value="PyrdxlP-dep_Trfase_major"/>
</dbReference>
<evidence type="ECO:0000313" key="4">
    <source>
        <dbReference type="EMBL" id="ABK43088.1"/>
    </source>
</evidence>
<keyword evidence="4" id="KW-0032">Aminotransferase</keyword>
<dbReference type="Gene3D" id="3.90.1150.10">
    <property type="entry name" value="Aspartate Aminotransferase, domain 1"/>
    <property type="match status" value="1"/>
</dbReference>
<evidence type="ECO:0000256" key="2">
    <source>
        <dbReference type="PIRSR" id="PIRSR000390-2"/>
    </source>
</evidence>
<dbReference type="Pfam" id="PF01041">
    <property type="entry name" value="DegT_DnrJ_EryC1"/>
    <property type="match status" value="1"/>
</dbReference>
<dbReference type="eggNOG" id="COG0399">
    <property type="taxonomic scope" value="Bacteria"/>
</dbReference>
<dbReference type="RefSeq" id="WP_011712255.1">
    <property type="nucleotide sequence ID" value="NC_008576.1"/>
</dbReference>
<dbReference type="Proteomes" id="UP000002586">
    <property type="component" value="Chromosome"/>
</dbReference>